<feature type="non-terminal residue" evidence="2">
    <location>
        <position position="115"/>
    </location>
</feature>
<evidence type="ECO:0000313" key="3">
    <source>
        <dbReference type="Proteomes" id="UP000006514"/>
    </source>
</evidence>
<feature type="region of interest" description="Disordered" evidence="1">
    <location>
        <begin position="1"/>
        <end position="22"/>
    </location>
</feature>
<proteinExistence type="predicted"/>
<protein>
    <submittedName>
        <fullName evidence="2">Uncharacterized protein</fullName>
    </submittedName>
</protein>
<evidence type="ECO:0000313" key="2">
    <source>
        <dbReference type="EMBL" id="EJD34528.1"/>
    </source>
</evidence>
<sequence>MAGLPDLPVHPPAWEPSSSHLSEERMAGFQLRKDRFLTEDEEKLFQFILEHHKAVFAWEECERRRFRTDYFPPIKYPVVPHEPWVDRHHPIPPGIRDELIKLLKEKISAGVYEPS</sequence>
<name>J0LD95_AURST</name>
<dbReference type="Proteomes" id="UP000006514">
    <property type="component" value="Unassembled WGS sequence"/>
</dbReference>
<dbReference type="KEGG" id="adl:AURDEDRAFT_76109"/>
<accession>J0LD95</accession>
<dbReference type="OrthoDB" id="5599163at2759"/>
<dbReference type="InParanoid" id="J0LD95"/>
<organism evidence="2 3">
    <name type="scientific">Auricularia subglabra (strain TFB-10046 / SS5)</name>
    <name type="common">White-rot fungus</name>
    <name type="synonym">Auricularia delicata (strain TFB10046)</name>
    <dbReference type="NCBI Taxonomy" id="717982"/>
    <lineage>
        <taxon>Eukaryota</taxon>
        <taxon>Fungi</taxon>
        <taxon>Dikarya</taxon>
        <taxon>Basidiomycota</taxon>
        <taxon>Agaricomycotina</taxon>
        <taxon>Agaricomycetes</taxon>
        <taxon>Auriculariales</taxon>
        <taxon>Auriculariaceae</taxon>
        <taxon>Auricularia</taxon>
    </lineage>
</organism>
<dbReference type="EMBL" id="JH687939">
    <property type="protein sequence ID" value="EJD34528.1"/>
    <property type="molecule type" value="Genomic_DNA"/>
</dbReference>
<gene>
    <name evidence="2" type="ORF">AURDEDRAFT_76109</name>
</gene>
<reference evidence="3" key="1">
    <citation type="journal article" date="2012" name="Science">
        <title>The Paleozoic origin of enzymatic lignin decomposition reconstructed from 31 fungal genomes.</title>
        <authorList>
            <person name="Floudas D."/>
            <person name="Binder M."/>
            <person name="Riley R."/>
            <person name="Barry K."/>
            <person name="Blanchette R.A."/>
            <person name="Henrissat B."/>
            <person name="Martinez A.T."/>
            <person name="Otillar R."/>
            <person name="Spatafora J.W."/>
            <person name="Yadav J.S."/>
            <person name="Aerts A."/>
            <person name="Benoit I."/>
            <person name="Boyd A."/>
            <person name="Carlson A."/>
            <person name="Copeland A."/>
            <person name="Coutinho P.M."/>
            <person name="de Vries R.P."/>
            <person name="Ferreira P."/>
            <person name="Findley K."/>
            <person name="Foster B."/>
            <person name="Gaskell J."/>
            <person name="Glotzer D."/>
            <person name="Gorecki P."/>
            <person name="Heitman J."/>
            <person name="Hesse C."/>
            <person name="Hori C."/>
            <person name="Igarashi K."/>
            <person name="Jurgens J.A."/>
            <person name="Kallen N."/>
            <person name="Kersten P."/>
            <person name="Kohler A."/>
            <person name="Kuees U."/>
            <person name="Kumar T.K.A."/>
            <person name="Kuo A."/>
            <person name="LaButti K."/>
            <person name="Larrondo L.F."/>
            <person name="Lindquist E."/>
            <person name="Ling A."/>
            <person name="Lombard V."/>
            <person name="Lucas S."/>
            <person name="Lundell T."/>
            <person name="Martin R."/>
            <person name="McLaughlin D.J."/>
            <person name="Morgenstern I."/>
            <person name="Morin E."/>
            <person name="Murat C."/>
            <person name="Nagy L.G."/>
            <person name="Nolan M."/>
            <person name="Ohm R.A."/>
            <person name="Patyshakuliyeva A."/>
            <person name="Rokas A."/>
            <person name="Ruiz-Duenas F.J."/>
            <person name="Sabat G."/>
            <person name="Salamov A."/>
            <person name="Samejima M."/>
            <person name="Schmutz J."/>
            <person name="Slot J.C."/>
            <person name="St John F."/>
            <person name="Stenlid J."/>
            <person name="Sun H."/>
            <person name="Sun S."/>
            <person name="Syed K."/>
            <person name="Tsang A."/>
            <person name="Wiebenga A."/>
            <person name="Young D."/>
            <person name="Pisabarro A."/>
            <person name="Eastwood D.C."/>
            <person name="Martin F."/>
            <person name="Cullen D."/>
            <person name="Grigoriev I.V."/>
            <person name="Hibbett D.S."/>
        </authorList>
    </citation>
    <scope>NUCLEOTIDE SEQUENCE [LARGE SCALE GENOMIC DNA]</scope>
    <source>
        <strain evidence="3">TFB10046</strain>
    </source>
</reference>
<keyword evidence="3" id="KW-1185">Reference proteome</keyword>
<dbReference type="AlphaFoldDB" id="J0LD95"/>
<evidence type="ECO:0000256" key="1">
    <source>
        <dbReference type="SAM" id="MobiDB-lite"/>
    </source>
</evidence>